<evidence type="ECO:0000256" key="1">
    <source>
        <dbReference type="ARBA" id="ARBA00022490"/>
    </source>
</evidence>
<dbReference type="GO" id="GO:0005634">
    <property type="term" value="C:nucleus"/>
    <property type="evidence" value="ECO:0007669"/>
    <property type="project" value="UniProtKB-SubCell"/>
</dbReference>
<evidence type="ECO:0000313" key="7">
    <source>
        <dbReference type="EMBL" id="JAS37326.1"/>
    </source>
</evidence>
<dbReference type="SUPFAM" id="SSF100950">
    <property type="entry name" value="NagB/RpiA/CoA transferase-like"/>
    <property type="match status" value="1"/>
</dbReference>
<comment type="function">
    <text evidence="6">Catalyzes the interconversion of methylthioribose-1-phosphate (MTR-1-P) into methylthioribulose-1-phosphate (MTRu-1-P).</text>
</comment>
<keyword evidence="1 6" id="KW-0963">Cytoplasm</keyword>
<comment type="pathway">
    <text evidence="6">Amino-acid biosynthesis; L-methionine biosynthesis via salvage pathway; L-methionine from S-methyl-5-thio-alpha-D-ribose 1-phosphate: step 1/6.</text>
</comment>
<feature type="active site" description="Proton donor" evidence="6">
    <location>
        <position position="246"/>
    </location>
</feature>
<evidence type="ECO:0000256" key="6">
    <source>
        <dbReference type="HAMAP-Rule" id="MF_03119"/>
    </source>
</evidence>
<dbReference type="Pfam" id="PF01008">
    <property type="entry name" value="IF-2B"/>
    <property type="match status" value="1"/>
</dbReference>
<accession>A0A1B6FMN1</accession>
<evidence type="ECO:0000256" key="3">
    <source>
        <dbReference type="ARBA" id="ARBA00023167"/>
    </source>
</evidence>
<dbReference type="HAMAP" id="MF_01678">
    <property type="entry name" value="Salvage_MtnA"/>
    <property type="match status" value="1"/>
</dbReference>
<dbReference type="InterPro" id="IPR027363">
    <property type="entry name" value="M1Pi_N"/>
</dbReference>
<dbReference type="GO" id="GO:0046523">
    <property type="term" value="F:S-methyl-5-thioribose-1-phosphate isomerase activity"/>
    <property type="evidence" value="ECO:0007669"/>
    <property type="project" value="UniProtKB-UniRule"/>
</dbReference>
<keyword evidence="4 6" id="KW-0413">Isomerase</keyword>
<feature type="site" description="Transition state stabilizer" evidence="6">
    <location>
        <position position="166"/>
    </location>
</feature>
<comment type="subcellular location">
    <subcellularLocation>
        <location evidence="6">Cytoplasm</location>
    </subcellularLocation>
    <subcellularLocation>
        <location evidence="6">Nucleus</location>
    </subcellularLocation>
</comment>
<evidence type="ECO:0000313" key="8">
    <source>
        <dbReference type="EMBL" id="JAS51457.1"/>
    </source>
</evidence>
<sequence length="355" mass="39072">MTLEAIKYHNGELRILDQLLLPLESKYILIETVEDGWHAIHSMQVRGAPAIAIVGCLSLAVELHRELPVEKKRLRREIEGKLNYLVSARPTAVNMKTAAEYLISLVNQLDQDEKIDSYQMKAKFIEAIEEMPKKDLADNQAIGEAGADAILARQENDGPVRILTHCNTGSLATSAYGTALGIVRSLFARDKIEHVYCTETRPYNQGARLTAYELVHEKIPSTLICDSTVATLMRTRRISAVVVGADRVAANGDTANKIGTYQIAVVAARHSVPFYVAAPLTTIDFSIATGKQIIIEERPEREMTHINSIRIAAPGIACWNPAFDLTPAELITGIVTEKGVFQPGELRDKLHSPLG</sequence>
<gene>
    <name evidence="7" type="ORF">g.13516</name>
    <name evidence="8" type="ORF">g.13519</name>
</gene>
<dbReference type="GO" id="GO:0005737">
    <property type="term" value="C:cytoplasm"/>
    <property type="evidence" value="ECO:0007669"/>
    <property type="project" value="UniProtKB-SubCell"/>
</dbReference>
<protein>
    <recommendedName>
        <fullName evidence="6">Methylthioribose-1-phosphate isomerase</fullName>
        <shortName evidence="6">M1Pi</shortName>
        <shortName evidence="6">MTR-1-P isomerase</shortName>
        <ecNumber evidence="6">5.3.1.23</ecNumber>
    </recommendedName>
    <alternativeName>
        <fullName evidence="6">S-methyl-5-thioribose-1-phosphate isomerase</fullName>
    </alternativeName>
    <alternativeName>
        <fullName evidence="6">Translation initiation factor eIF-2B subunit alpha/beta/delta-like protein</fullName>
    </alternativeName>
</protein>
<dbReference type="FunFam" id="3.40.50.10470:FF:000003">
    <property type="entry name" value="Methylthioribose-1-phosphate isomerase"/>
    <property type="match status" value="1"/>
</dbReference>
<dbReference type="UniPathway" id="UPA00904">
    <property type="reaction ID" value="UER00874"/>
</dbReference>
<keyword evidence="3 6" id="KW-0486">Methionine biosynthesis</keyword>
<dbReference type="PANTHER" id="PTHR43475">
    <property type="entry name" value="METHYLTHIORIBOSE-1-PHOSPHATE ISOMERASE"/>
    <property type="match status" value="1"/>
</dbReference>
<dbReference type="NCBIfam" id="TIGR00524">
    <property type="entry name" value="eIF-2B_rel"/>
    <property type="match status" value="1"/>
</dbReference>
<dbReference type="InterPro" id="IPR011559">
    <property type="entry name" value="Initiation_fac_2B_a/b/d"/>
</dbReference>
<comment type="catalytic activity">
    <reaction evidence="6">
        <text>5-(methylsulfanyl)-alpha-D-ribose 1-phosphate = 5-(methylsulfanyl)-D-ribulose 1-phosphate</text>
        <dbReference type="Rhea" id="RHEA:19989"/>
        <dbReference type="ChEBI" id="CHEBI:58533"/>
        <dbReference type="ChEBI" id="CHEBI:58548"/>
        <dbReference type="EC" id="5.3.1.23"/>
    </reaction>
</comment>
<dbReference type="FunFam" id="1.20.120.420:FF:000003">
    <property type="entry name" value="Methylthioribose-1-phosphate isomerase"/>
    <property type="match status" value="1"/>
</dbReference>
<evidence type="ECO:0000256" key="2">
    <source>
        <dbReference type="ARBA" id="ARBA00022605"/>
    </source>
</evidence>
<dbReference type="AlphaFoldDB" id="A0A1B6FMN1"/>
<dbReference type="EMBL" id="GECZ01032443">
    <property type="protein sequence ID" value="JAS37326.1"/>
    <property type="molecule type" value="Transcribed_RNA"/>
</dbReference>
<reference evidence="8" key="1">
    <citation type="submission" date="2015-11" db="EMBL/GenBank/DDBJ databases">
        <title>De novo transcriptome assembly of four potential Pierce s Disease insect vectors from Arizona vineyards.</title>
        <authorList>
            <person name="Tassone E.E."/>
        </authorList>
    </citation>
    <scope>NUCLEOTIDE SEQUENCE</scope>
</reference>
<dbReference type="EMBL" id="GECZ01018312">
    <property type="protein sequence ID" value="JAS51457.1"/>
    <property type="molecule type" value="Transcribed_RNA"/>
</dbReference>
<dbReference type="EC" id="5.3.1.23" evidence="6"/>
<dbReference type="Gene3D" id="3.40.50.10470">
    <property type="entry name" value="Translation initiation factor eif-2b, domain 2"/>
    <property type="match status" value="1"/>
</dbReference>
<dbReference type="PANTHER" id="PTHR43475:SF1">
    <property type="entry name" value="METHYLTHIORIBOSE-1-PHOSPHATE ISOMERASE"/>
    <property type="match status" value="1"/>
</dbReference>
<dbReference type="NCBIfam" id="TIGR00512">
    <property type="entry name" value="salvage_mtnA"/>
    <property type="match status" value="1"/>
</dbReference>
<evidence type="ECO:0000256" key="4">
    <source>
        <dbReference type="ARBA" id="ARBA00023235"/>
    </source>
</evidence>
<dbReference type="InterPro" id="IPR000649">
    <property type="entry name" value="IF-2B-related"/>
</dbReference>
<dbReference type="NCBIfam" id="NF004326">
    <property type="entry name" value="PRK05720.1"/>
    <property type="match status" value="1"/>
</dbReference>
<dbReference type="InterPro" id="IPR037171">
    <property type="entry name" value="NagB/RpiA_transferase-like"/>
</dbReference>
<dbReference type="GO" id="GO:0019509">
    <property type="term" value="P:L-methionine salvage from methylthioadenosine"/>
    <property type="evidence" value="ECO:0007669"/>
    <property type="project" value="UniProtKB-UniRule"/>
</dbReference>
<evidence type="ECO:0000256" key="5">
    <source>
        <dbReference type="ARBA" id="ARBA00023242"/>
    </source>
</evidence>
<keyword evidence="5 6" id="KW-0539">Nucleus</keyword>
<name>A0A1B6FMN1_9HEMI</name>
<dbReference type="InterPro" id="IPR042529">
    <property type="entry name" value="IF_2B-like_C"/>
</dbReference>
<proteinExistence type="inferred from homology"/>
<dbReference type="InterPro" id="IPR005251">
    <property type="entry name" value="IF-M1Pi"/>
</dbReference>
<comment type="similarity">
    <text evidence="6">Belongs to the eIF-2B alpha/beta/delta subunits family. MtnA subfamily.</text>
</comment>
<dbReference type="Gene3D" id="1.20.120.420">
    <property type="entry name" value="translation initiation factor eif-2b, domain 1"/>
    <property type="match status" value="1"/>
</dbReference>
<keyword evidence="2 6" id="KW-0028">Amino-acid biosynthesis</keyword>
<organism evidence="8">
    <name type="scientific">Cuerna arida</name>
    <dbReference type="NCBI Taxonomy" id="1464854"/>
    <lineage>
        <taxon>Eukaryota</taxon>
        <taxon>Metazoa</taxon>
        <taxon>Ecdysozoa</taxon>
        <taxon>Arthropoda</taxon>
        <taxon>Hexapoda</taxon>
        <taxon>Insecta</taxon>
        <taxon>Pterygota</taxon>
        <taxon>Neoptera</taxon>
        <taxon>Paraneoptera</taxon>
        <taxon>Hemiptera</taxon>
        <taxon>Auchenorrhyncha</taxon>
        <taxon>Membracoidea</taxon>
        <taxon>Cicadellidae</taxon>
        <taxon>Cicadellinae</taxon>
        <taxon>Proconiini</taxon>
        <taxon>Cuerna</taxon>
    </lineage>
</organism>